<name>A0ABV4B4Q3_9BURK</name>
<gene>
    <name evidence="2" type="ORF">AB7A72_15740</name>
</gene>
<proteinExistence type="predicted"/>
<organism evidence="2 3">
    <name type="scientific">Comamonas sediminis</name>
    <dbReference type="NCBI Taxonomy" id="1783360"/>
    <lineage>
        <taxon>Bacteria</taxon>
        <taxon>Pseudomonadati</taxon>
        <taxon>Pseudomonadota</taxon>
        <taxon>Betaproteobacteria</taxon>
        <taxon>Burkholderiales</taxon>
        <taxon>Comamonadaceae</taxon>
        <taxon>Comamonas</taxon>
    </lineage>
</organism>
<dbReference type="Proteomes" id="UP001562178">
    <property type="component" value="Unassembled WGS sequence"/>
</dbReference>
<keyword evidence="3" id="KW-1185">Reference proteome</keyword>
<protein>
    <submittedName>
        <fullName evidence="2">Uncharacterized protein</fullName>
    </submittedName>
</protein>
<evidence type="ECO:0000256" key="1">
    <source>
        <dbReference type="SAM" id="SignalP"/>
    </source>
</evidence>
<dbReference type="EMBL" id="JBGBDC010000006">
    <property type="protein sequence ID" value="MEY2252470.1"/>
    <property type="molecule type" value="Genomic_DNA"/>
</dbReference>
<feature type="signal peptide" evidence="1">
    <location>
        <begin position="1"/>
        <end position="17"/>
    </location>
</feature>
<comment type="caution">
    <text evidence="2">The sequence shown here is derived from an EMBL/GenBank/DDBJ whole genome shotgun (WGS) entry which is preliminary data.</text>
</comment>
<feature type="chain" id="PRO_5046750773" evidence="1">
    <location>
        <begin position="18"/>
        <end position="161"/>
    </location>
</feature>
<evidence type="ECO:0000313" key="3">
    <source>
        <dbReference type="Proteomes" id="UP001562178"/>
    </source>
</evidence>
<keyword evidence="1" id="KW-0732">Signal</keyword>
<accession>A0ABV4B4Q3</accession>
<dbReference type="RefSeq" id="WP_369460501.1">
    <property type="nucleotide sequence ID" value="NZ_JBGBDC010000006.1"/>
</dbReference>
<evidence type="ECO:0000313" key="2">
    <source>
        <dbReference type="EMBL" id="MEY2252470.1"/>
    </source>
</evidence>
<sequence>MSVPLLALALAKLGDLATSLGTALTNIAGVQTTANTIRTDVTSARDNVNATTNAARDNVKSHVTSAVGGIVRQSYTVLPTVLWVNGNGGAGGVLYADIPIGAVNVNKAFIQPQRPLISQNGIAYLTYRFISSTVVRVEASYGSAVTAGSNWVVGFSVTEFS</sequence>
<reference evidence="2 3" key="1">
    <citation type="journal article" date="2016" name="Int. J. Syst. Evol. Microbiol.">
        <title>Description of Comamonas sediminis sp. nov., isolated from lagoon sediments.</title>
        <authorList>
            <person name="Subhash Y."/>
            <person name="Bang J.J."/>
            <person name="You T.H."/>
            <person name="Lee S.S."/>
        </authorList>
    </citation>
    <scope>NUCLEOTIDE SEQUENCE [LARGE SCALE GENOMIC DNA]</scope>
    <source>
        <strain evidence="2 3">JCM 31169</strain>
    </source>
</reference>